<evidence type="ECO:0000313" key="2">
    <source>
        <dbReference type="EMBL" id="SFM02271.1"/>
    </source>
</evidence>
<protein>
    <submittedName>
        <fullName evidence="2">Uncharacterized protein</fullName>
    </submittedName>
</protein>
<sequence>MARLTTSKSITTQQVLDNTRFLSSQNLRSVQTKLTAAKGELIKLADTAVYSHLLSEKEKELLRSAAGIVGAVNLRVATAKEKKQRDEKQRQANLDARAKSALRIAKNAFTLPTGSTAECIEVVRVALILNQLQVMKGFYPAEEFSAKLIAQARQAPSAWKTAEASLQYEVRNMAIEILRSVQDYIVYELDDCDVQAGFDSLVARVAEARPRVIEQRAAVLHVWLDALESCGREVRA</sequence>
<dbReference type="RefSeq" id="WP_074779419.1">
    <property type="nucleotide sequence ID" value="NZ_FOGN01000003.1"/>
</dbReference>
<accession>A0A1I4MG94</accession>
<proteinExistence type="predicted"/>
<evidence type="ECO:0000313" key="1">
    <source>
        <dbReference type="EMBL" id="SES00998.1"/>
    </source>
</evidence>
<dbReference type="Proteomes" id="UP000186904">
    <property type="component" value="Unassembled WGS sequence"/>
</dbReference>
<dbReference type="STRING" id="653930.SAMN05216589_1987"/>
<dbReference type="OrthoDB" id="6986405at2"/>
<dbReference type="EMBL" id="FOUA01000003">
    <property type="protein sequence ID" value="SFM02271.1"/>
    <property type="molecule type" value="Genomic_DNA"/>
</dbReference>
<reference evidence="3 4" key="1">
    <citation type="submission" date="2016-10" db="EMBL/GenBank/DDBJ databases">
        <authorList>
            <person name="de Groot N.N."/>
        </authorList>
    </citation>
    <scope>NUCLEOTIDE SEQUENCE [LARGE SCALE GENOMIC DNA]</scope>
    <source>
        <strain evidence="2 3">CGMCC 1.9095</strain>
        <strain evidence="1 4">DSM 22558</strain>
    </source>
</reference>
<dbReference type="Proteomes" id="UP000186599">
    <property type="component" value="Unassembled WGS sequence"/>
</dbReference>
<evidence type="ECO:0000313" key="3">
    <source>
        <dbReference type="Proteomes" id="UP000186599"/>
    </source>
</evidence>
<evidence type="ECO:0000313" key="4">
    <source>
        <dbReference type="Proteomes" id="UP000186904"/>
    </source>
</evidence>
<keyword evidence="3" id="KW-1185">Reference proteome</keyword>
<dbReference type="EMBL" id="FOGN01000003">
    <property type="protein sequence ID" value="SES00998.1"/>
    <property type="molecule type" value="Genomic_DNA"/>
</dbReference>
<dbReference type="AlphaFoldDB" id="A0A1I4MG94"/>
<organism evidence="2 3">
    <name type="scientific">Halopseudomonas bauzanensis</name>
    <dbReference type="NCBI Taxonomy" id="653930"/>
    <lineage>
        <taxon>Bacteria</taxon>
        <taxon>Pseudomonadati</taxon>
        <taxon>Pseudomonadota</taxon>
        <taxon>Gammaproteobacteria</taxon>
        <taxon>Pseudomonadales</taxon>
        <taxon>Pseudomonadaceae</taxon>
        <taxon>Halopseudomonas</taxon>
    </lineage>
</organism>
<gene>
    <name evidence="2" type="ORF">SAMN04487855_1986</name>
    <name evidence="1" type="ORF">SAMN05216589_1987</name>
</gene>
<name>A0A1I4MG94_9GAMM</name>